<dbReference type="AlphaFoldDB" id="Q7VHS1"/>
<protein>
    <submittedName>
        <fullName evidence="1">Uncharacterized protein</fullName>
    </submittedName>
</protein>
<dbReference type="HOGENOM" id="CLU_3389771_0_0_7"/>
<dbReference type="STRING" id="235279.HH_0892"/>
<reference evidence="1 2" key="1">
    <citation type="journal article" date="2003" name="Proc. Natl. Acad. Sci. U.S.A.">
        <title>The complete genome sequence of the carcinogenic bacterium Helicobacter hepaticus.</title>
        <authorList>
            <person name="Suerbaum S."/>
            <person name="Josenhans C."/>
            <person name="Sterzenbach T."/>
            <person name="Drescher B."/>
            <person name="Brandt P."/>
            <person name="Bell M."/>
            <person name="Droege M."/>
            <person name="Fartmann B."/>
            <person name="Fischer H.-P."/>
            <person name="Ge Z."/>
            <person name="Hoerster A."/>
            <person name="Holland R."/>
            <person name="Klein K."/>
            <person name="Koenig J."/>
            <person name="Macko L."/>
            <person name="Mendz G.L."/>
            <person name="Nyakatura G."/>
            <person name="Schauer D.B."/>
            <person name="Shen Z."/>
            <person name="Weber J."/>
            <person name="Frosch M."/>
            <person name="Fox J.G."/>
        </authorList>
    </citation>
    <scope>NUCLEOTIDE SEQUENCE [LARGE SCALE GENOMIC DNA]</scope>
    <source>
        <strain evidence="2">ATCC 51449 / 3B1</strain>
    </source>
</reference>
<dbReference type="Proteomes" id="UP000002495">
    <property type="component" value="Chromosome"/>
</dbReference>
<accession>Q7VHS1</accession>
<sequence>MQIRKLIIKYFLFFLALKYTKLQHKAELYDDL</sequence>
<name>Q7VHS1_HELHP</name>
<gene>
    <name evidence="1" type="ordered locus">HH_0892</name>
</gene>
<dbReference type="KEGG" id="hhe:HH_0892"/>
<keyword evidence="2" id="KW-1185">Reference proteome</keyword>
<evidence type="ECO:0000313" key="2">
    <source>
        <dbReference type="Proteomes" id="UP000002495"/>
    </source>
</evidence>
<organism evidence="1 2">
    <name type="scientific">Helicobacter hepaticus (strain ATCC 51449 / 3B1)</name>
    <dbReference type="NCBI Taxonomy" id="235279"/>
    <lineage>
        <taxon>Bacteria</taxon>
        <taxon>Pseudomonadati</taxon>
        <taxon>Campylobacterota</taxon>
        <taxon>Epsilonproteobacteria</taxon>
        <taxon>Campylobacterales</taxon>
        <taxon>Helicobacteraceae</taxon>
        <taxon>Helicobacter</taxon>
    </lineage>
</organism>
<proteinExistence type="predicted"/>
<dbReference type="EMBL" id="AE017125">
    <property type="protein sequence ID" value="AAP77489.1"/>
    <property type="molecule type" value="Genomic_DNA"/>
</dbReference>
<evidence type="ECO:0000313" key="1">
    <source>
        <dbReference type="EMBL" id="AAP77489.1"/>
    </source>
</evidence>